<dbReference type="InterPro" id="IPR028989">
    <property type="entry name" value="RimP_N"/>
</dbReference>
<feature type="region of interest" description="Disordered" evidence="3">
    <location>
        <begin position="32"/>
        <end position="79"/>
    </location>
</feature>
<feature type="compositionally biased region" description="Basic and acidic residues" evidence="3">
    <location>
        <begin position="32"/>
        <end position="45"/>
    </location>
</feature>
<feature type="domain" description="Ribosome maturation factor RimP N-terminal" evidence="4">
    <location>
        <begin position="108"/>
        <end position="173"/>
    </location>
</feature>
<keyword evidence="2" id="KW-0690">Ribosome biogenesis</keyword>
<dbReference type="Proteomes" id="UP000834106">
    <property type="component" value="Chromosome 21"/>
</dbReference>
<dbReference type="InterPro" id="IPR035956">
    <property type="entry name" value="RimP_N_sf"/>
</dbReference>
<dbReference type="GO" id="GO:0042274">
    <property type="term" value="P:ribosomal small subunit biogenesis"/>
    <property type="evidence" value="ECO:0007669"/>
    <property type="project" value="InterPro"/>
</dbReference>
<evidence type="ECO:0000256" key="2">
    <source>
        <dbReference type="ARBA" id="ARBA00022517"/>
    </source>
</evidence>
<dbReference type="AlphaFoldDB" id="A0AAD2AHS3"/>
<evidence type="ECO:0000259" key="5">
    <source>
        <dbReference type="Pfam" id="PF25498"/>
    </source>
</evidence>
<dbReference type="Pfam" id="PF02576">
    <property type="entry name" value="RimP_N"/>
    <property type="match status" value="1"/>
</dbReference>
<organism evidence="6 7">
    <name type="scientific">Fraxinus pennsylvanica</name>
    <dbReference type="NCBI Taxonomy" id="56036"/>
    <lineage>
        <taxon>Eukaryota</taxon>
        <taxon>Viridiplantae</taxon>
        <taxon>Streptophyta</taxon>
        <taxon>Embryophyta</taxon>
        <taxon>Tracheophyta</taxon>
        <taxon>Spermatophyta</taxon>
        <taxon>Magnoliopsida</taxon>
        <taxon>eudicotyledons</taxon>
        <taxon>Gunneridae</taxon>
        <taxon>Pentapetalae</taxon>
        <taxon>asterids</taxon>
        <taxon>lamiids</taxon>
        <taxon>Lamiales</taxon>
        <taxon>Oleaceae</taxon>
        <taxon>Oleeae</taxon>
        <taxon>Fraxinus</taxon>
    </lineage>
</organism>
<evidence type="ECO:0000256" key="1">
    <source>
        <dbReference type="ARBA" id="ARBA00022490"/>
    </source>
</evidence>
<feature type="compositionally biased region" description="Acidic residues" evidence="3">
    <location>
        <begin position="51"/>
        <end position="74"/>
    </location>
</feature>
<dbReference type="PANTHER" id="PTHR34544">
    <property type="entry name" value="OSJNBA0006B20.18 PROTEIN"/>
    <property type="match status" value="1"/>
</dbReference>
<dbReference type="HAMAP" id="MF_01077">
    <property type="entry name" value="RimP"/>
    <property type="match status" value="1"/>
</dbReference>
<evidence type="ECO:0000256" key="3">
    <source>
        <dbReference type="SAM" id="MobiDB-lite"/>
    </source>
</evidence>
<dbReference type="InterPro" id="IPR057234">
    <property type="entry name" value="DUF7912"/>
</dbReference>
<proteinExistence type="inferred from homology"/>
<evidence type="ECO:0000313" key="6">
    <source>
        <dbReference type="EMBL" id="CAI9785302.1"/>
    </source>
</evidence>
<evidence type="ECO:0000259" key="4">
    <source>
        <dbReference type="Pfam" id="PF02576"/>
    </source>
</evidence>
<sequence length="286" mass="32341">MCTFSPLSSSPSPMFSLAGQISAPKLKLDHREITLEITQDTREDSANNQDDSNEEVEPIDSWEEEDDAEPEVGDGGDGGGVVLKNCPWGQQALAICREVLLQFANDMELYSFKTSFRGYIYVRLDKFSNEYGCPSMEEIESFSRQYKKRLDEVGATGEIPDDLALEVSSPGADRLLRVPDDLSRFKDMPMVVSYMEDSDAKCSEKTGVYFLDSIETESGSCVWKMADVKENRNPSAKGRTMSRKQKDWRLKLPNANVKRLGLNLMVQQVIYIMCPESLFLQYKDEE</sequence>
<evidence type="ECO:0000313" key="7">
    <source>
        <dbReference type="Proteomes" id="UP000834106"/>
    </source>
</evidence>
<name>A0AAD2AHS3_9LAMI</name>
<dbReference type="Pfam" id="PF25498">
    <property type="entry name" value="DUF7912"/>
    <property type="match status" value="1"/>
</dbReference>
<gene>
    <name evidence="6" type="ORF">FPE_LOCUS32732</name>
</gene>
<feature type="domain" description="DUF7912" evidence="5">
    <location>
        <begin position="175"/>
        <end position="261"/>
    </location>
</feature>
<keyword evidence="1" id="KW-0963">Cytoplasm</keyword>
<reference evidence="6" key="1">
    <citation type="submission" date="2023-05" db="EMBL/GenBank/DDBJ databases">
        <authorList>
            <person name="Huff M."/>
        </authorList>
    </citation>
    <scope>NUCLEOTIDE SEQUENCE</scope>
</reference>
<accession>A0AAD2AHS3</accession>
<protein>
    <recommendedName>
        <fullName evidence="8">Ribosome maturation factor RimP N-terminal domain-containing protein</fullName>
    </recommendedName>
</protein>
<keyword evidence="7" id="KW-1185">Reference proteome</keyword>
<dbReference type="SUPFAM" id="SSF75420">
    <property type="entry name" value="YhbC-like, N-terminal domain"/>
    <property type="match status" value="1"/>
</dbReference>
<dbReference type="InterPro" id="IPR003728">
    <property type="entry name" value="Ribosome_maturation_RimP"/>
</dbReference>
<evidence type="ECO:0008006" key="8">
    <source>
        <dbReference type="Google" id="ProtNLM"/>
    </source>
</evidence>
<dbReference type="PANTHER" id="PTHR34544:SF3">
    <property type="entry name" value="OS07G0155200 PROTEIN"/>
    <property type="match status" value="1"/>
</dbReference>
<dbReference type="EMBL" id="OU503056">
    <property type="protein sequence ID" value="CAI9785302.1"/>
    <property type="molecule type" value="Genomic_DNA"/>
</dbReference>